<dbReference type="AlphaFoldDB" id="A0A381VA79"/>
<evidence type="ECO:0000313" key="5">
    <source>
        <dbReference type="EMBL" id="SVA36668.1"/>
    </source>
</evidence>
<dbReference type="GO" id="GO:0020037">
    <property type="term" value="F:heme binding"/>
    <property type="evidence" value="ECO:0007669"/>
    <property type="project" value="InterPro"/>
</dbReference>
<proteinExistence type="predicted"/>
<keyword evidence="1" id="KW-0349">Heme</keyword>
<evidence type="ECO:0000259" key="4">
    <source>
        <dbReference type="PROSITE" id="PS51007"/>
    </source>
</evidence>
<dbReference type="Pfam" id="PF00034">
    <property type="entry name" value="Cytochrom_C"/>
    <property type="match status" value="1"/>
</dbReference>
<dbReference type="GO" id="GO:0009055">
    <property type="term" value="F:electron transfer activity"/>
    <property type="evidence" value="ECO:0007669"/>
    <property type="project" value="InterPro"/>
</dbReference>
<organism evidence="5">
    <name type="scientific">marine metagenome</name>
    <dbReference type="NCBI Taxonomy" id="408172"/>
    <lineage>
        <taxon>unclassified sequences</taxon>
        <taxon>metagenomes</taxon>
        <taxon>ecological metagenomes</taxon>
    </lineage>
</organism>
<dbReference type="EMBL" id="UINC01008135">
    <property type="protein sequence ID" value="SVA36668.1"/>
    <property type="molecule type" value="Genomic_DNA"/>
</dbReference>
<dbReference type="Gene3D" id="1.10.760.10">
    <property type="entry name" value="Cytochrome c-like domain"/>
    <property type="match status" value="1"/>
</dbReference>
<sequence>MALVLFVFTLSSCLGAPTLNGNSINQGGKERISITSRDLVFDSLEKKWISSTYFDRGMKYEGSQLEVVSFSDLLKKYSPDKNLDAILLNCADDYQGIISINDVKNYDLQLALKIELPQGSVRPDWLQPLLIVVPNHAKPPFSERFFTANITELRFVRLADYYAPLESLGLKNAYAQFGLELFKDNCLFCHSIKKVGGNKGTSLLSAFDLMSGEGKNRFKEKFFKMHGRGNITKQNTGQFLTNDQFDALLEFLYEISANN</sequence>
<dbReference type="SUPFAM" id="SSF46626">
    <property type="entry name" value="Cytochrome c"/>
    <property type="match status" value="1"/>
</dbReference>
<dbReference type="InterPro" id="IPR036909">
    <property type="entry name" value="Cyt_c-like_dom_sf"/>
</dbReference>
<name>A0A381VA79_9ZZZZ</name>
<evidence type="ECO:0000256" key="1">
    <source>
        <dbReference type="ARBA" id="ARBA00022617"/>
    </source>
</evidence>
<dbReference type="GO" id="GO:0046872">
    <property type="term" value="F:metal ion binding"/>
    <property type="evidence" value="ECO:0007669"/>
    <property type="project" value="UniProtKB-KW"/>
</dbReference>
<gene>
    <name evidence="5" type="ORF">METZ01_LOCUS89522</name>
</gene>
<keyword evidence="2" id="KW-0479">Metal-binding</keyword>
<accession>A0A381VA79</accession>
<feature type="domain" description="Cytochrome c" evidence="4">
    <location>
        <begin position="173"/>
        <end position="256"/>
    </location>
</feature>
<keyword evidence="3" id="KW-0408">Iron</keyword>
<dbReference type="PROSITE" id="PS51007">
    <property type="entry name" value="CYTC"/>
    <property type="match status" value="1"/>
</dbReference>
<dbReference type="InterPro" id="IPR009056">
    <property type="entry name" value="Cyt_c-like_dom"/>
</dbReference>
<evidence type="ECO:0000256" key="3">
    <source>
        <dbReference type="ARBA" id="ARBA00023004"/>
    </source>
</evidence>
<reference evidence="5" key="1">
    <citation type="submission" date="2018-05" db="EMBL/GenBank/DDBJ databases">
        <authorList>
            <person name="Lanie J.A."/>
            <person name="Ng W.-L."/>
            <person name="Kazmierczak K.M."/>
            <person name="Andrzejewski T.M."/>
            <person name="Davidsen T.M."/>
            <person name="Wayne K.J."/>
            <person name="Tettelin H."/>
            <person name="Glass J.I."/>
            <person name="Rusch D."/>
            <person name="Podicherti R."/>
            <person name="Tsui H.-C.T."/>
            <person name="Winkler M.E."/>
        </authorList>
    </citation>
    <scope>NUCLEOTIDE SEQUENCE</scope>
</reference>
<evidence type="ECO:0000256" key="2">
    <source>
        <dbReference type="ARBA" id="ARBA00022723"/>
    </source>
</evidence>
<protein>
    <recommendedName>
        <fullName evidence="4">Cytochrome c domain-containing protein</fullName>
    </recommendedName>
</protein>